<dbReference type="Pfam" id="PF12697">
    <property type="entry name" value="Abhydrolase_6"/>
    <property type="match status" value="1"/>
</dbReference>
<dbReference type="Proteomes" id="UP000324996">
    <property type="component" value="Unassembled WGS sequence"/>
</dbReference>
<protein>
    <submittedName>
        <fullName evidence="2">Alpha/beta hydrolase</fullName>
    </submittedName>
</protein>
<dbReference type="GO" id="GO:0016787">
    <property type="term" value="F:hydrolase activity"/>
    <property type="evidence" value="ECO:0007669"/>
    <property type="project" value="UniProtKB-KW"/>
</dbReference>
<dbReference type="PANTHER" id="PTHR43798">
    <property type="entry name" value="MONOACYLGLYCEROL LIPASE"/>
    <property type="match status" value="1"/>
</dbReference>
<evidence type="ECO:0000313" key="2">
    <source>
        <dbReference type="EMBL" id="GER04055.1"/>
    </source>
</evidence>
<accession>A0A5A7N8V3</accession>
<keyword evidence="3" id="KW-1185">Reference proteome</keyword>
<dbReference type="PRINTS" id="PR00111">
    <property type="entry name" value="ABHYDROLASE"/>
</dbReference>
<evidence type="ECO:0000313" key="3">
    <source>
        <dbReference type="Proteomes" id="UP000324996"/>
    </source>
</evidence>
<name>A0A5A7N8V3_9PROT</name>
<dbReference type="Gene3D" id="3.40.50.1820">
    <property type="entry name" value="alpha/beta hydrolase"/>
    <property type="match status" value="1"/>
</dbReference>
<dbReference type="PANTHER" id="PTHR43798:SF33">
    <property type="entry name" value="HYDROLASE, PUTATIVE (AFU_ORTHOLOGUE AFUA_2G14860)-RELATED"/>
    <property type="match status" value="1"/>
</dbReference>
<organism evidence="2 3">
    <name type="scientific">Iodidimonas nitroreducens</name>
    <dbReference type="NCBI Taxonomy" id="1236968"/>
    <lineage>
        <taxon>Bacteria</taxon>
        <taxon>Pseudomonadati</taxon>
        <taxon>Pseudomonadota</taxon>
        <taxon>Alphaproteobacteria</taxon>
        <taxon>Iodidimonadales</taxon>
        <taxon>Iodidimonadaceae</taxon>
        <taxon>Iodidimonas</taxon>
    </lineage>
</organism>
<dbReference type="RefSeq" id="WP_161760588.1">
    <property type="nucleotide sequence ID" value="NZ_BKCN01000007.1"/>
</dbReference>
<dbReference type="InterPro" id="IPR000073">
    <property type="entry name" value="AB_hydrolase_1"/>
</dbReference>
<gene>
    <name evidence="2" type="ORF">JCM17846_17370</name>
</gene>
<proteinExistence type="predicted"/>
<keyword evidence="2" id="KW-0378">Hydrolase</keyword>
<comment type="caution">
    <text evidence="2">The sequence shown here is derived from an EMBL/GenBank/DDBJ whole genome shotgun (WGS) entry which is preliminary data.</text>
</comment>
<dbReference type="SUPFAM" id="SSF53474">
    <property type="entry name" value="alpha/beta-Hydrolases"/>
    <property type="match status" value="1"/>
</dbReference>
<evidence type="ECO:0000259" key="1">
    <source>
        <dbReference type="Pfam" id="PF12697"/>
    </source>
</evidence>
<feature type="domain" description="AB hydrolase-1" evidence="1">
    <location>
        <begin position="44"/>
        <end position="256"/>
    </location>
</feature>
<dbReference type="InterPro" id="IPR029058">
    <property type="entry name" value="AB_hydrolase_fold"/>
</dbReference>
<dbReference type="GO" id="GO:0016020">
    <property type="term" value="C:membrane"/>
    <property type="evidence" value="ECO:0007669"/>
    <property type="project" value="TreeGrafter"/>
</dbReference>
<dbReference type="EMBL" id="BKCN01000007">
    <property type="protein sequence ID" value="GER04055.1"/>
    <property type="molecule type" value="Genomic_DNA"/>
</dbReference>
<dbReference type="InterPro" id="IPR050266">
    <property type="entry name" value="AB_hydrolase_sf"/>
</dbReference>
<dbReference type="AlphaFoldDB" id="A0A5A7N8V3"/>
<reference evidence="2 3" key="1">
    <citation type="submission" date="2019-09" db="EMBL/GenBank/DDBJ databases">
        <title>NBRP : Genome information of microbial organism related human and environment.</title>
        <authorList>
            <person name="Hattori M."/>
            <person name="Oshima K."/>
            <person name="Inaba H."/>
            <person name="Suda W."/>
            <person name="Sakamoto M."/>
            <person name="Iino T."/>
            <person name="Kitahara M."/>
            <person name="Oshida Y."/>
            <person name="Iida T."/>
            <person name="Kudo T."/>
            <person name="Itoh T."/>
            <person name="Ohkuma M."/>
        </authorList>
    </citation>
    <scope>NUCLEOTIDE SEQUENCE [LARGE SCALE GENOMIC DNA]</scope>
    <source>
        <strain evidence="2 3">Q-1</strain>
    </source>
</reference>
<sequence>MVKAAALSDQPTSALWYCHPLSVTQKRPEPRKPADPATQSPPLIIWLHGWGQSGASLLPLARLFAAEAENRVYDLPGFGKTPMLQSGAGSDDYAKVLYQQLDHNRPVILVGHSFGARIAVRFAARYPDHIAGLILIAGAGLKRPRSLPFRLRALGLKQLGRLARRIDGLVGSHFEDRYKARFGSADYRAAGALRPTLLSVVNEDLSPQAARILAPCLLLYGALDDATPPSMGQHYQKLIRGADFHCLDGFGHLDILSRGAFQCQQRIAHFLERL</sequence>